<keyword evidence="16" id="KW-1185">Reference proteome</keyword>
<feature type="domain" description="C2H2-type" evidence="14">
    <location>
        <begin position="1338"/>
        <end position="1365"/>
    </location>
</feature>
<dbReference type="Pfam" id="PF05605">
    <property type="entry name" value="zf-Di19"/>
    <property type="match status" value="1"/>
</dbReference>
<evidence type="ECO:0000256" key="10">
    <source>
        <dbReference type="ARBA" id="ARBA00068876"/>
    </source>
</evidence>
<dbReference type="FunFam" id="3.30.160.60:FF:000130">
    <property type="entry name" value="Spalt-like transcription factor 4"/>
    <property type="match status" value="1"/>
</dbReference>
<proteinExistence type="predicted"/>
<dbReference type="FunFam" id="3.30.160.60:FF:000395">
    <property type="entry name" value="zinc finger protein 513"/>
    <property type="match status" value="1"/>
</dbReference>
<feature type="domain" description="C2H2-type" evidence="14">
    <location>
        <begin position="901"/>
        <end position="928"/>
    </location>
</feature>
<comment type="subcellular location">
    <subcellularLocation>
        <location evidence="1">Nucleus</location>
    </subcellularLocation>
</comment>
<dbReference type="PANTHER" id="PTHR24409:SF295">
    <property type="entry name" value="AZ2-RELATED"/>
    <property type="match status" value="1"/>
</dbReference>
<dbReference type="GO" id="GO:0000977">
    <property type="term" value="F:RNA polymerase II transcription regulatory region sequence-specific DNA binding"/>
    <property type="evidence" value="ECO:0007669"/>
    <property type="project" value="TreeGrafter"/>
</dbReference>
<dbReference type="InterPro" id="IPR000210">
    <property type="entry name" value="BTB/POZ_dom"/>
</dbReference>
<feature type="domain" description="C2H2-type" evidence="14">
    <location>
        <begin position="957"/>
        <end position="986"/>
    </location>
</feature>
<evidence type="ECO:0000259" key="13">
    <source>
        <dbReference type="PROSITE" id="PS50097"/>
    </source>
</evidence>
<dbReference type="FunFam" id="3.30.160.60:FF:000072">
    <property type="entry name" value="zinc finger protein 143 isoform X1"/>
    <property type="match status" value="1"/>
</dbReference>
<evidence type="ECO:0000256" key="12">
    <source>
        <dbReference type="SAM" id="MobiDB-lite"/>
    </source>
</evidence>
<name>A0AAE1KB16_PETCI</name>
<dbReference type="FunFam" id="3.30.160.60:FF:000446">
    <property type="entry name" value="Zinc finger protein"/>
    <property type="match status" value="3"/>
</dbReference>
<evidence type="ECO:0000313" key="15">
    <source>
        <dbReference type="EMBL" id="KAK3868627.1"/>
    </source>
</evidence>
<evidence type="ECO:0000256" key="4">
    <source>
        <dbReference type="ARBA" id="ARBA00022771"/>
    </source>
</evidence>
<dbReference type="FunFam" id="3.30.160.60:FF:000145">
    <property type="entry name" value="Zinc finger protein 574"/>
    <property type="match status" value="2"/>
</dbReference>
<dbReference type="Gene3D" id="3.30.710.10">
    <property type="entry name" value="Potassium Channel Kv1.1, Chain A"/>
    <property type="match status" value="1"/>
</dbReference>
<feature type="domain" description="C2H2-type" evidence="14">
    <location>
        <begin position="1200"/>
        <end position="1227"/>
    </location>
</feature>
<dbReference type="FunFam" id="3.30.160.60:FF:000100">
    <property type="entry name" value="Zinc finger 45-like"/>
    <property type="match status" value="2"/>
</dbReference>
<feature type="compositionally biased region" description="Low complexity" evidence="12">
    <location>
        <begin position="163"/>
        <end position="186"/>
    </location>
</feature>
<feature type="domain" description="C2H2-type" evidence="14">
    <location>
        <begin position="1099"/>
        <end position="1126"/>
    </location>
</feature>
<dbReference type="SUPFAM" id="SSF57667">
    <property type="entry name" value="beta-beta-alpha zinc fingers"/>
    <property type="match status" value="14"/>
</dbReference>
<dbReference type="GO" id="GO:0000981">
    <property type="term" value="F:DNA-binding transcription factor activity, RNA polymerase II-specific"/>
    <property type="evidence" value="ECO:0007669"/>
    <property type="project" value="TreeGrafter"/>
</dbReference>
<feature type="compositionally biased region" description="Acidic residues" evidence="12">
    <location>
        <begin position="291"/>
        <end position="302"/>
    </location>
</feature>
<evidence type="ECO:0000256" key="7">
    <source>
        <dbReference type="ARBA" id="ARBA00023125"/>
    </source>
</evidence>
<feature type="compositionally biased region" description="Low complexity" evidence="12">
    <location>
        <begin position="241"/>
        <end position="260"/>
    </location>
</feature>
<feature type="domain" description="C2H2-type" evidence="14">
    <location>
        <begin position="1172"/>
        <end position="1199"/>
    </location>
</feature>
<dbReference type="SMART" id="SM00355">
    <property type="entry name" value="ZnF_C2H2"/>
    <property type="match status" value="25"/>
</dbReference>
<gene>
    <name evidence="15" type="ORF">Pcinc_026014</name>
</gene>
<dbReference type="Pfam" id="PF00651">
    <property type="entry name" value="BTB"/>
    <property type="match status" value="1"/>
</dbReference>
<feature type="domain" description="BTB" evidence="13">
    <location>
        <begin position="31"/>
        <end position="96"/>
    </location>
</feature>
<keyword evidence="2" id="KW-0479">Metal-binding</keyword>
<dbReference type="FunFam" id="3.30.160.60:FF:000875">
    <property type="entry name" value="zinc finger protein 236 isoform X7"/>
    <property type="match status" value="1"/>
</dbReference>
<evidence type="ECO:0000256" key="8">
    <source>
        <dbReference type="ARBA" id="ARBA00023163"/>
    </source>
</evidence>
<feature type="compositionally biased region" description="Basic and acidic residues" evidence="12">
    <location>
        <begin position="272"/>
        <end position="290"/>
    </location>
</feature>
<keyword evidence="7" id="KW-0238">DNA-binding</keyword>
<evidence type="ECO:0000256" key="6">
    <source>
        <dbReference type="ARBA" id="ARBA00023015"/>
    </source>
</evidence>
<evidence type="ECO:0000313" key="16">
    <source>
        <dbReference type="Proteomes" id="UP001286313"/>
    </source>
</evidence>
<comment type="caution">
    <text evidence="15">The sequence shown here is derived from an EMBL/GenBank/DDBJ whole genome shotgun (WGS) entry which is preliminary data.</text>
</comment>
<dbReference type="PANTHER" id="PTHR24409">
    <property type="entry name" value="ZINC FINGER PROTEIN 142"/>
    <property type="match status" value="1"/>
</dbReference>
<organism evidence="15 16">
    <name type="scientific">Petrolisthes cinctipes</name>
    <name type="common">Flat porcelain crab</name>
    <dbReference type="NCBI Taxonomy" id="88211"/>
    <lineage>
        <taxon>Eukaryota</taxon>
        <taxon>Metazoa</taxon>
        <taxon>Ecdysozoa</taxon>
        <taxon>Arthropoda</taxon>
        <taxon>Crustacea</taxon>
        <taxon>Multicrustacea</taxon>
        <taxon>Malacostraca</taxon>
        <taxon>Eumalacostraca</taxon>
        <taxon>Eucarida</taxon>
        <taxon>Decapoda</taxon>
        <taxon>Pleocyemata</taxon>
        <taxon>Anomura</taxon>
        <taxon>Galatheoidea</taxon>
        <taxon>Porcellanidae</taxon>
        <taxon>Petrolisthes</taxon>
    </lineage>
</organism>
<dbReference type="InterPro" id="IPR008598">
    <property type="entry name" value="Di19_Zn-bd"/>
</dbReference>
<dbReference type="GO" id="GO:0005634">
    <property type="term" value="C:nucleus"/>
    <property type="evidence" value="ECO:0007669"/>
    <property type="project" value="UniProtKB-SubCell"/>
</dbReference>
<dbReference type="InterPro" id="IPR013087">
    <property type="entry name" value="Znf_C2H2_type"/>
</dbReference>
<protein>
    <recommendedName>
        <fullName evidence="10">Zinc finger protein 865</fullName>
    </recommendedName>
</protein>
<keyword evidence="9" id="KW-0539">Nucleus</keyword>
<sequence length="1401" mass="156364">MEDGLLSLKWNNHRSTFFHILSEVRGKHTYTDATLACEGKFFPVHKLVMSTCSDYFAEIFEKTPCKNPVVVLKDIKKSDLEALLDYMYIGEVDVRQSELAGLIKAAECLRIKGLAVPDEDPTKAQKKGPTNVPERREDSPPAKRKRRDSGGERGRPPSPPVPRGSSQSSSTHSSSTSSVPSQAPPQISSVPESHVPSQSMPPPPSLSQEGRSRGEPHAQPTQHQSQLPAARGGSDPPGLRSPEASHPASTTSSTSQSPRAGESSLLPVQIKVEVDEAGGGKDNHGEREDTSEIDGDEEEASNDFEYQGHAGEIEKEEHDQMDYSTDQLPGPSGLQGGPPVLSWGEEGEGGFPHNLFGGDDAAAQQAVSVMVTFNLDGVGSRCCLVLGLSASMLISYPGEAGPLQMADCSFTLGQAAPGLVAQLSLGSTSSVGQIGSVIGLNDMKFCQICGRKCRSSSELQRHYMTHTGEKPFRCPHCPYGSTLKTNGGGGRKSRARWGTVYQCPFCGKLFRDKTKWSRHCRVHTGDKPFVCGSCGKAFSRKDRLHAHLRDAHQHLKEPHASTQVTNHLPVAVWEGLLPQDGELRAAVEVVMGVAGGEDEDSLPIHSPPSGQERGFSESKSSRKNRARRGTANYACPFCAKLFLDKSKWSRHLYAHTGEKPFVCGICARRFSRKDNLQTHMKDKHRIFKVGQGSLVVAGRLAASEGVVAHGRLDTAFGGDGRDLACRNVIMPKYYCLYCGKAFYQIEDHRRHVGWGLASNRGTGAPWLMGSTSPGSKYQCLICGKNHRQLVDLKRHVRIHTGEKPYACPYCPHRCTRNGHLRDHIRRKHSVGRGIMGGFGAVVGAGKKAKYRCGVCGKNFRQLDDLRRHIRVGERLSTMGGGEGKLQLSLLHLQAEGHDRLYPCSVCSNTFKRRWLLKRHMRIHTGEKPYRCTLCTYAAGTKQNLIMHVRKHTGEKPYPCPHSQCSYRAAQKSDLKAHARTHSGDRPFPCPHCPYAASQSTVLRRHLRIHADKEVYLCPKCPFVAAFQVQFDIHMLSHAFNVEKPFACPICPYSTFRRNHLDIHLRTHTGEKPYRCNLCSYAASTNQNLKRHKRRVEKPFACHYCSYSSYRRDHLNTHLRTHTGEKPYQCPYCPYAATALNVEKSFTYHFPYSAISKQNVSLRVRTSMAEKPYACPHCPYRASQRIHLHEHIRIHTGEKPFQCPHCPYAARTNYILTKHIRRHTGEKPFPCPRCDYKAAQRSHLTTHLRTHMVQRPFSCPHCPFRSTQQAIFQDHALNVEKPFACPMCTYATYRRDHLNTHLRTHTGEKPYACPHCPYRAAQRVHLNSHVRTHTGEKPYACPHCSYRAAQKAHLLFHLRTHTGEKPYQCTLCPYASAQSCHLRQHMRGVHGSQEATGEQDNV</sequence>
<reference evidence="15" key="1">
    <citation type="submission" date="2023-10" db="EMBL/GenBank/DDBJ databases">
        <title>Genome assemblies of two species of porcelain crab, Petrolisthes cinctipes and Petrolisthes manimaculis (Anomura: Porcellanidae).</title>
        <authorList>
            <person name="Angst P."/>
        </authorList>
    </citation>
    <scope>NUCLEOTIDE SEQUENCE</scope>
    <source>
        <strain evidence="15">PB745_01</strain>
        <tissue evidence="15">Gill</tissue>
    </source>
</reference>
<evidence type="ECO:0000256" key="11">
    <source>
        <dbReference type="PROSITE-ProRule" id="PRU00042"/>
    </source>
</evidence>
<feature type="domain" description="C2H2-type" evidence="14">
    <location>
        <begin position="661"/>
        <end position="684"/>
    </location>
</feature>
<dbReference type="Proteomes" id="UP001286313">
    <property type="component" value="Unassembled WGS sequence"/>
</dbReference>
<feature type="domain" description="C2H2-type" evidence="14">
    <location>
        <begin position="1310"/>
        <end position="1337"/>
    </location>
</feature>
<feature type="domain" description="C2H2-type" evidence="14">
    <location>
        <begin position="501"/>
        <end position="528"/>
    </location>
</feature>
<feature type="region of interest" description="Disordered" evidence="12">
    <location>
        <begin position="119"/>
        <end position="302"/>
    </location>
</feature>
<feature type="domain" description="C2H2-type" evidence="14">
    <location>
        <begin position="929"/>
        <end position="956"/>
    </location>
</feature>
<feature type="domain" description="C2H2-type" evidence="14">
    <location>
        <begin position="1366"/>
        <end position="1394"/>
    </location>
</feature>
<dbReference type="InterPro" id="IPR036236">
    <property type="entry name" value="Znf_C2H2_sf"/>
</dbReference>
<keyword evidence="4 11" id="KW-0863">Zinc-finger</keyword>
<feature type="domain" description="C2H2-type" evidence="14">
    <location>
        <begin position="987"/>
        <end position="1014"/>
    </location>
</feature>
<feature type="domain" description="C2H2-type" evidence="14">
    <location>
        <begin position="1045"/>
        <end position="1072"/>
    </location>
</feature>
<dbReference type="EMBL" id="JAWQEG010002971">
    <property type="protein sequence ID" value="KAK3868627.1"/>
    <property type="molecule type" value="Genomic_DNA"/>
</dbReference>
<dbReference type="PROSITE" id="PS00028">
    <property type="entry name" value="ZINC_FINGER_C2H2_1"/>
    <property type="match status" value="7"/>
</dbReference>
<feature type="domain" description="C2H2-type" evidence="14">
    <location>
        <begin position="444"/>
        <end position="471"/>
    </location>
</feature>
<dbReference type="GO" id="GO:0008270">
    <property type="term" value="F:zinc ion binding"/>
    <property type="evidence" value="ECO:0007669"/>
    <property type="project" value="UniProtKB-KW"/>
</dbReference>
<keyword evidence="8" id="KW-0804">Transcription</keyword>
<dbReference type="FunFam" id="3.30.160.60:FF:000630">
    <property type="entry name" value="Zinc finger protein 180"/>
    <property type="match status" value="2"/>
</dbReference>
<evidence type="ECO:0000256" key="2">
    <source>
        <dbReference type="ARBA" id="ARBA00022723"/>
    </source>
</evidence>
<keyword evidence="5" id="KW-0862">Zinc</keyword>
<dbReference type="FunFam" id="3.30.160.60:FF:002169">
    <property type="entry name" value="Zgc:174573"/>
    <property type="match status" value="1"/>
</dbReference>
<feature type="domain" description="C2H2-type" evidence="14">
    <location>
        <begin position="805"/>
        <end position="833"/>
    </location>
</feature>
<accession>A0AAE1KB16</accession>
<dbReference type="SMART" id="SM00225">
    <property type="entry name" value="BTB"/>
    <property type="match status" value="1"/>
</dbReference>
<feature type="domain" description="C2H2-type" evidence="14">
    <location>
        <begin position="1228"/>
        <end position="1255"/>
    </location>
</feature>
<dbReference type="SUPFAM" id="SSF54695">
    <property type="entry name" value="POZ domain"/>
    <property type="match status" value="1"/>
</dbReference>
<dbReference type="PROSITE" id="PS50097">
    <property type="entry name" value="BTB"/>
    <property type="match status" value="1"/>
</dbReference>
<feature type="domain" description="C2H2-type" evidence="14">
    <location>
        <begin position="633"/>
        <end position="660"/>
    </location>
</feature>
<dbReference type="Gene3D" id="3.30.160.60">
    <property type="entry name" value="Classic Zinc Finger"/>
    <property type="match status" value="23"/>
</dbReference>
<evidence type="ECO:0000256" key="3">
    <source>
        <dbReference type="ARBA" id="ARBA00022737"/>
    </source>
</evidence>
<dbReference type="CDD" id="cd18315">
    <property type="entry name" value="BTB_POZ_BAB-like"/>
    <property type="match status" value="1"/>
</dbReference>
<evidence type="ECO:0000256" key="9">
    <source>
        <dbReference type="ARBA" id="ARBA00023242"/>
    </source>
</evidence>
<feature type="domain" description="C2H2-type" evidence="14">
    <location>
        <begin position="850"/>
        <end position="871"/>
    </location>
</feature>
<keyword evidence="3" id="KW-0677">Repeat</keyword>
<feature type="domain" description="C2H2-type" evidence="14">
    <location>
        <begin position="1282"/>
        <end position="1309"/>
    </location>
</feature>
<dbReference type="PROSITE" id="PS50157">
    <property type="entry name" value="ZINC_FINGER_C2H2_2"/>
    <property type="match status" value="21"/>
</dbReference>
<feature type="region of interest" description="Disordered" evidence="12">
    <location>
        <begin position="597"/>
        <end position="627"/>
    </location>
</feature>
<dbReference type="FunFam" id="3.30.160.60:FF:000448">
    <property type="entry name" value="RE1-silencing transcription factor A"/>
    <property type="match status" value="3"/>
</dbReference>
<feature type="domain" description="C2H2-type" evidence="14">
    <location>
        <begin position="529"/>
        <end position="557"/>
    </location>
</feature>
<evidence type="ECO:0000256" key="5">
    <source>
        <dbReference type="ARBA" id="ARBA00022833"/>
    </source>
</evidence>
<evidence type="ECO:0000256" key="1">
    <source>
        <dbReference type="ARBA" id="ARBA00004123"/>
    </source>
</evidence>
<feature type="domain" description="C2H2-type" evidence="14">
    <location>
        <begin position="777"/>
        <end position="804"/>
    </location>
</feature>
<keyword evidence="6" id="KW-0805">Transcription regulation</keyword>
<dbReference type="InterPro" id="IPR011333">
    <property type="entry name" value="SKP1/BTB/POZ_sf"/>
</dbReference>
<dbReference type="Pfam" id="PF00096">
    <property type="entry name" value="zf-C2H2"/>
    <property type="match status" value="7"/>
</dbReference>
<evidence type="ECO:0000259" key="14">
    <source>
        <dbReference type="PROSITE" id="PS50157"/>
    </source>
</evidence>